<dbReference type="Pfam" id="PF13304">
    <property type="entry name" value="AAA_21"/>
    <property type="match status" value="1"/>
</dbReference>
<dbReference type="KEGG" id="poj:PtoMrB4_47760"/>
<dbReference type="SMART" id="SM00382">
    <property type="entry name" value="AAA"/>
    <property type="match status" value="1"/>
</dbReference>
<protein>
    <recommendedName>
        <fullName evidence="1">AAA+ ATPase domain-containing protein</fullName>
    </recommendedName>
</protein>
<dbReference type="EMBL" id="AP022642">
    <property type="protein sequence ID" value="BCA30799.1"/>
    <property type="molecule type" value="Genomic_DNA"/>
</dbReference>
<evidence type="ECO:0000259" key="1">
    <source>
        <dbReference type="SMART" id="SM00382"/>
    </source>
</evidence>
<dbReference type="InterPro" id="IPR003593">
    <property type="entry name" value="AAA+_ATPase"/>
</dbReference>
<dbReference type="InterPro" id="IPR003959">
    <property type="entry name" value="ATPase_AAA_core"/>
</dbReference>
<dbReference type="PANTHER" id="PTHR43581">
    <property type="entry name" value="ATP/GTP PHOSPHATASE"/>
    <property type="match status" value="1"/>
</dbReference>
<dbReference type="RefSeq" id="WP_172434657.1">
    <property type="nucleotide sequence ID" value="NZ_AP022642.1"/>
</dbReference>
<gene>
    <name evidence="2" type="ORF">PtoMrB4_47760</name>
</gene>
<dbReference type="PANTHER" id="PTHR43581:SF2">
    <property type="entry name" value="EXCINUCLEASE ATPASE SUBUNIT"/>
    <property type="match status" value="1"/>
</dbReference>
<evidence type="ECO:0000313" key="3">
    <source>
        <dbReference type="Proteomes" id="UP000501237"/>
    </source>
</evidence>
<dbReference type="Gene3D" id="3.40.50.300">
    <property type="entry name" value="P-loop containing nucleotide triphosphate hydrolases"/>
    <property type="match status" value="1"/>
</dbReference>
<evidence type="ECO:0000313" key="2">
    <source>
        <dbReference type="EMBL" id="BCA30799.1"/>
    </source>
</evidence>
<dbReference type="Proteomes" id="UP000501237">
    <property type="component" value="Chromosome"/>
</dbReference>
<name>A0A679GTK6_9GAMM</name>
<organism evidence="2 3">
    <name type="scientific">Metapseudomonas otitidis</name>
    <dbReference type="NCBI Taxonomy" id="319939"/>
    <lineage>
        <taxon>Bacteria</taxon>
        <taxon>Pseudomonadati</taxon>
        <taxon>Pseudomonadota</taxon>
        <taxon>Gammaproteobacteria</taxon>
        <taxon>Pseudomonadales</taxon>
        <taxon>Pseudomonadaceae</taxon>
        <taxon>Metapseudomonas</taxon>
    </lineage>
</organism>
<accession>A0A679GTK6</accession>
<feature type="domain" description="AAA+ ATPase" evidence="1">
    <location>
        <begin position="186"/>
        <end position="437"/>
    </location>
</feature>
<dbReference type="GeneID" id="57399997"/>
<dbReference type="SUPFAM" id="SSF52540">
    <property type="entry name" value="P-loop containing nucleoside triphosphate hydrolases"/>
    <property type="match status" value="1"/>
</dbReference>
<dbReference type="AlphaFoldDB" id="A0A679GTK6"/>
<proteinExistence type="predicted"/>
<dbReference type="InterPro" id="IPR027417">
    <property type="entry name" value="P-loop_NTPase"/>
</dbReference>
<dbReference type="InterPro" id="IPR051396">
    <property type="entry name" value="Bact_Antivir_Def_Nuclease"/>
</dbReference>
<reference evidence="2 3" key="1">
    <citation type="journal article" date="2020" name="Microbiol. Resour. Announc.">
        <title>Complete genome sequence of Pseudomonas otitidis strain MrB4, isolated from Lake Biwa in Japan.</title>
        <authorList>
            <person name="Miyazaki K."/>
            <person name="Hase E."/>
            <person name="Maruya T."/>
        </authorList>
    </citation>
    <scope>NUCLEOTIDE SEQUENCE [LARGE SCALE GENOMIC DNA]</scope>
    <source>
        <strain evidence="2 3">MrB4</strain>
    </source>
</reference>
<sequence>MNIIFHKQSGGVTGPKKTAAYLRVNNWDDYGFKTLFFLTVYDELGVEHEIGNVKIGYVNQQHGWTEESLSPSFEFLPEGYFSLGQDVGYYASLQKNLTAELFEKILASLCDVAYDQKILSIAKEEKVFKDSLTRGVSVAAISNQYRRVIAGGAVLTPFDFSYKRAATSTIGGADLSFKVIPGSKPPTNMHVLIGRNGVGKTTLLNGMIRSIVQGVGAESGGGVFIDNDPWDGGGPITSDYFSSVVSVSFSAFDPFIPPRDRINKAEGTCYYYVGLKDSLSIKADGSYSLKTMVELSREFVKSLENCFSLERKRSQWVTAIKRLESDLNFQSMDLPALAAGTDSSAFDRAEYLFAKMSSGHAIVLLTVTRLVETVEEKTLVLLDEPESHLHPPLLSAFTRAISDLLTDRNGVAIIATHSPVVLQEVPSSCVWKVRRSNLLTYAERPESETFAENVGFLTREVFGLEVSKSGFYDLLEQSIREGKSYQEVFSEYEGQLGFEGQALLRALKKAQGDDGL</sequence>
<dbReference type="GO" id="GO:0005524">
    <property type="term" value="F:ATP binding"/>
    <property type="evidence" value="ECO:0007669"/>
    <property type="project" value="InterPro"/>
</dbReference>
<dbReference type="GO" id="GO:0016887">
    <property type="term" value="F:ATP hydrolysis activity"/>
    <property type="evidence" value="ECO:0007669"/>
    <property type="project" value="InterPro"/>
</dbReference>